<evidence type="ECO:0000256" key="8">
    <source>
        <dbReference type="ARBA" id="ARBA00023170"/>
    </source>
</evidence>
<reference evidence="11 12" key="1">
    <citation type="submission" date="2023-03" db="EMBL/GenBank/DDBJ databases">
        <title>High recombination rates correlate with genetic variation in Cardiocondyla obscurior ants.</title>
        <authorList>
            <person name="Errbii M."/>
        </authorList>
    </citation>
    <scope>NUCLEOTIDE SEQUENCE [LARGE SCALE GENOMIC DNA]</scope>
    <source>
        <strain evidence="11">Alpha-2009</strain>
        <tissue evidence="11">Whole body</tissue>
    </source>
</reference>
<keyword evidence="7 10" id="KW-0472">Membrane</keyword>
<accession>A0AAW2GHT6</accession>
<dbReference type="Proteomes" id="UP001430953">
    <property type="component" value="Unassembled WGS sequence"/>
</dbReference>
<evidence type="ECO:0000256" key="5">
    <source>
        <dbReference type="ARBA" id="ARBA00022725"/>
    </source>
</evidence>
<dbReference type="GO" id="GO:0005549">
    <property type="term" value="F:odorant binding"/>
    <property type="evidence" value="ECO:0007669"/>
    <property type="project" value="InterPro"/>
</dbReference>
<keyword evidence="5" id="KW-0552">Olfaction</keyword>
<keyword evidence="9" id="KW-0807">Transducer</keyword>
<evidence type="ECO:0000256" key="2">
    <source>
        <dbReference type="ARBA" id="ARBA00022475"/>
    </source>
</evidence>
<dbReference type="GO" id="GO:0007165">
    <property type="term" value="P:signal transduction"/>
    <property type="evidence" value="ECO:0007669"/>
    <property type="project" value="UniProtKB-KW"/>
</dbReference>
<proteinExistence type="predicted"/>
<evidence type="ECO:0000256" key="10">
    <source>
        <dbReference type="SAM" id="Phobius"/>
    </source>
</evidence>
<dbReference type="PANTHER" id="PTHR21137:SF35">
    <property type="entry name" value="ODORANT RECEPTOR 19A-RELATED"/>
    <property type="match status" value="1"/>
</dbReference>
<evidence type="ECO:0000256" key="1">
    <source>
        <dbReference type="ARBA" id="ARBA00004651"/>
    </source>
</evidence>
<keyword evidence="2" id="KW-1003">Cell membrane</keyword>
<dbReference type="AlphaFoldDB" id="A0AAW2GHT6"/>
<evidence type="ECO:0000313" key="12">
    <source>
        <dbReference type="Proteomes" id="UP001430953"/>
    </source>
</evidence>
<evidence type="ECO:0000313" key="11">
    <source>
        <dbReference type="EMBL" id="KAL0127105.1"/>
    </source>
</evidence>
<keyword evidence="3" id="KW-0716">Sensory transduction</keyword>
<dbReference type="EMBL" id="JADYXP020000004">
    <property type="protein sequence ID" value="KAL0127105.1"/>
    <property type="molecule type" value="Genomic_DNA"/>
</dbReference>
<dbReference type="GO" id="GO:0004984">
    <property type="term" value="F:olfactory receptor activity"/>
    <property type="evidence" value="ECO:0007669"/>
    <property type="project" value="InterPro"/>
</dbReference>
<evidence type="ECO:0000256" key="3">
    <source>
        <dbReference type="ARBA" id="ARBA00022606"/>
    </source>
</evidence>
<name>A0AAW2GHT6_9HYME</name>
<protein>
    <submittedName>
        <fullName evidence="11">Uncharacterized protein</fullName>
    </submittedName>
</protein>
<dbReference type="GO" id="GO:0005886">
    <property type="term" value="C:plasma membrane"/>
    <property type="evidence" value="ECO:0007669"/>
    <property type="project" value="UniProtKB-SubCell"/>
</dbReference>
<feature type="transmembrane region" description="Helical" evidence="10">
    <location>
        <begin position="36"/>
        <end position="58"/>
    </location>
</feature>
<comment type="caution">
    <text evidence="11">The sequence shown here is derived from an EMBL/GenBank/DDBJ whole genome shotgun (WGS) entry which is preliminary data.</text>
</comment>
<dbReference type="PANTHER" id="PTHR21137">
    <property type="entry name" value="ODORANT RECEPTOR"/>
    <property type="match status" value="1"/>
</dbReference>
<keyword evidence="4 10" id="KW-0812">Transmembrane</keyword>
<evidence type="ECO:0000256" key="9">
    <source>
        <dbReference type="ARBA" id="ARBA00023224"/>
    </source>
</evidence>
<dbReference type="InterPro" id="IPR004117">
    <property type="entry name" value="7tm6_olfct_rcpt"/>
</dbReference>
<keyword evidence="12" id="KW-1185">Reference proteome</keyword>
<gene>
    <name evidence="11" type="ORF">PUN28_005418</name>
</gene>
<evidence type="ECO:0000256" key="4">
    <source>
        <dbReference type="ARBA" id="ARBA00022692"/>
    </source>
</evidence>
<organism evidence="11 12">
    <name type="scientific">Cardiocondyla obscurior</name>
    <dbReference type="NCBI Taxonomy" id="286306"/>
    <lineage>
        <taxon>Eukaryota</taxon>
        <taxon>Metazoa</taxon>
        <taxon>Ecdysozoa</taxon>
        <taxon>Arthropoda</taxon>
        <taxon>Hexapoda</taxon>
        <taxon>Insecta</taxon>
        <taxon>Pterygota</taxon>
        <taxon>Neoptera</taxon>
        <taxon>Endopterygota</taxon>
        <taxon>Hymenoptera</taxon>
        <taxon>Apocrita</taxon>
        <taxon>Aculeata</taxon>
        <taxon>Formicoidea</taxon>
        <taxon>Formicidae</taxon>
        <taxon>Myrmicinae</taxon>
        <taxon>Cardiocondyla</taxon>
    </lineage>
</organism>
<dbReference type="Pfam" id="PF02949">
    <property type="entry name" value="7tm_6"/>
    <property type="match status" value="1"/>
</dbReference>
<comment type="subcellular location">
    <subcellularLocation>
        <location evidence="1">Cell membrane</location>
        <topology evidence="1">Multi-pass membrane protein</topology>
    </subcellularLocation>
</comment>
<keyword evidence="8" id="KW-0675">Receptor</keyword>
<sequence length="219" mass="25397">MEITNNYKEICRKKVVLLVHAHKEALRLVELLENTFSIPFAIQMLLAIIGMSVTLLQITQQNDIIKSCRYTLYVVGQLIHLFWFSFEGQKLIDHSLQMSDKIYNSSWYEVSASSQKLIILVMMRSTRPSVLSAGKIFIFSLESFTTVRPLEITECTFYRDSLMRLRFSSVRRPCKPRCRTSRSSQPFSVSCLWIRRHFAALIERAGPTCLNAITIIHLR</sequence>
<evidence type="ECO:0000256" key="7">
    <source>
        <dbReference type="ARBA" id="ARBA00023136"/>
    </source>
</evidence>
<evidence type="ECO:0000256" key="6">
    <source>
        <dbReference type="ARBA" id="ARBA00022989"/>
    </source>
</evidence>
<keyword evidence="6 10" id="KW-1133">Transmembrane helix</keyword>